<dbReference type="KEGG" id="stae:HNV11_02085"/>
<dbReference type="Pfam" id="PF13585">
    <property type="entry name" value="CHU_C"/>
    <property type="match status" value="1"/>
</dbReference>
<proteinExistence type="predicted"/>
<dbReference type="AlphaFoldDB" id="A0A6M5Y4F4"/>
<evidence type="ECO:0000313" key="3">
    <source>
        <dbReference type="Proteomes" id="UP000502756"/>
    </source>
</evidence>
<dbReference type="RefSeq" id="WP_171738083.1">
    <property type="nucleotide sequence ID" value="NZ_CP053435.1"/>
</dbReference>
<name>A0A6M5Y4F4_9BACT</name>
<evidence type="ECO:0000259" key="1">
    <source>
        <dbReference type="PROSITE" id="PS50093"/>
    </source>
</evidence>
<gene>
    <name evidence="2" type="ORF">HNV11_02085</name>
</gene>
<dbReference type="Proteomes" id="UP000502756">
    <property type="component" value="Chromosome"/>
</dbReference>
<feature type="domain" description="PKD" evidence="1">
    <location>
        <begin position="132"/>
        <end position="168"/>
    </location>
</feature>
<keyword evidence="3" id="KW-1185">Reference proteome</keyword>
<protein>
    <submittedName>
        <fullName evidence="2">Gliding motility-associated C-terminal domain-containing protein</fullName>
    </submittedName>
</protein>
<dbReference type="InterPro" id="IPR013783">
    <property type="entry name" value="Ig-like_fold"/>
</dbReference>
<dbReference type="InterPro" id="IPR035986">
    <property type="entry name" value="PKD_dom_sf"/>
</dbReference>
<evidence type="ECO:0000313" key="2">
    <source>
        <dbReference type="EMBL" id="QJW88250.1"/>
    </source>
</evidence>
<dbReference type="EMBL" id="CP053435">
    <property type="protein sequence ID" value="QJW88250.1"/>
    <property type="molecule type" value="Genomic_DNA"/>
</dbReference>
<dbReference type="InterPro" id="IPR026341">
    <property type="entry name" value="T9SS_type_B"/>
</dbReference>
<dbReference type="NCBIfam" id="TIGR04131">
    <property type="entry name" value="Bac_Flav_CTERM"/>
    <property type="match status" value="1"/>
</dbReference>
<sequence>MLILAGRTMAQNVCLSPAYKGDFTLEKAKICIGSPVKIVSVPASLTSVGYNYEYSGQGFPTKTTTNLSYTYDKPGSYTIIQVGSGNGSGTGTIACKQVDVLPLDPVNFTVKTCTDRKAIISLDAATLGQYDSYYINWGDGQAETKGRAAALASLTHIYTNNGPYNVTLAGLYGAPVNCTGIAKISQAFNFNPSTSTPVISRLTTVSDNSISLQYTAGNGNTVQLLQRDANGLYAPTSMTATGSGTFTIPVNATQVQCFQLAYQDACNNIGQKSEQVCSLVLEAKAADKQNQLSWQPYAGSGTPFRQYRLTRNGAALGSPLGSRTTSNYADSRVDCGVRYCYVLEATIGPTAAPTVVTSAQACAVGLNTDVPGSFGTIVVSVENNHPRLIATLPTSGTSTSYTINISRASSASGPFQPVGTTNTNTFTDENADASAGSYCYQLTYQNSCSLASAPSKPVCTVFLSSKSPTSIDWTADSPFAPSNVASYSLEILDSLSGTQRIIPLGTNTRYTPDPNDPNLQSQQYRIIALSAGAGSSYSNFFTFRRESKILIPDAFTPNGDGINDVFIVKGVFVDQFRMTIYNRWGEVLFSTTDRTKGWDGTVNGEMAPVGQYMYRVEVTDTTGQKTVRTGRLLLLR</sequence>
<reference evidence="2 3" key="1">
    <citation type="submission" date="2020-05" db="EMBL/GenBank/DDBJ databases">
        <title>Genome sequencing of Spirosoma sp. TS118.</title>
        <authorList>
            <person name="Lee J.-H."/>
            <person name="Jeong S."/>
            <person name="Zhao L."/>
            <person name="Jung J.-H."/>
            <person name="Kim M.-K."/>
            <person name="Lim S."/>
        </authorList>
    </citation>
    <scope>NUCLEOTIDE SEQUENCE [LARGE SCALE GENOMIC DNA]</scope>
    <source>
        <strain evidence="2 3">TS118</strain>
    </source>
</reference>
<dbReference type="Gene3D" id="2.60.40.10">
    <property type="entry name" value="Immunoglobulins"/>
    <property type="match status" value="2"/>
</dbReference>
<organism evidence="2 3">
    <name type="scientific">Spirosoma taeanense</name>
    <dbReference type="NCBI Taxonomy" id="2735870"/>
    <lineage>
        <taxon>Bacteria</taxon>
        <taxon>Pseudomonadati</taxon>
        <taxon>Bacteroidota</taxon>
        <taxon>Cytophagia</taxon>
        <taxon>Cytophagales</taxon>
        <taxon>Cytophagaceae</taxon>
        <taxon>Spirosoma</taxon>
    </lineage>
</organism>
<dbReference type="InterPro" id="IPR000601">
    <property type="entry name" value="PKD_dom"/>
</dbReference>
<dbReference type="SUPFAM" id="SSF49299">
    <property type="entry name" value="PKD domain"/>
    <property type="match status" value="1"/>
</dbReference>
<accession>A0A6M5Y4F4</accession>
<dbReference type="PROSITE" id="PS50093">
    <property type="entry name" value="PKD"/>
    <property type="match status" value="1"/>
</dbReference>